<evidence type="ECO:0000256" key="6">
    <source>
        <dbReference type="ARBA" id="ARBA00022617"/>
    </source>
</evidence>
<feature type="transmembrane region" description="Helical" evidence="20">
    <location>
        <begin position="179"/>
        <end position="201"/>
    </location>
</feature>
<feature type="domain" description="Cytochrome b/b6 N-terminal region profile" evidence="21">
    <location>
        <begin position="1"/>
        <end position="210"/>
    </location>
</feature>
<dbReference type="InterPro" id="IPR048260">
    <property type="entry name" value="Cytochrome_b_C_euk/bac"/>
</dbReference>
<dbReference type="Pfam" id="PF00032">
    <property type="entry name" value="Cytochrom_B_C"/>
    <property type="match status" value="1"/>
</dbReference>
<dbReference type="PROSITE" id="PS51003">
    <property type="entry name" value="CYTB_CTER"/>
    <property type="match status" value="1"/>
</dbReference>
<comment type="subcellular location">
    <subcellularLocation>
        <location evidence="2">Mitochondrion inner membrane</location>
        <topology evidence="2">Multi-pass membrane protein</topology>
    </subcellularLocation>
</comment>
<reference evidence="23" key="1">
    <citation type="submission" date="2007-08" db="EMBL/GenBank/DDBJ databases">
        <title>Phylogenetic relationships within the Xantusiidae (Squamata): using trees to address evolutionary questions at multiple levels.</title>
        <authorList>
            <person name="Pramuk J.B."/>
            <person name="Bezy R.L."/>
            <person name="Noonan B.P."/>
            <person name="de Queiroz K."/>
            <person name="Sites J.W.Jr."/>
        </authorList>
    </citation>
    <scope>NUCLEOTIDE SEQUENCE</scope>
    <source>
        <strain evidence="23">Lfl1214</strain>
    </source>
</reference>
<evidence type="ECO:0000259" key="21">
    <source>
        <dbReference type="PROSITE" id="PS51002"/>
    </source>
</evidence>
<dbReference type="SUPFAM" id="SSF81342">
    <property type="entry name" value="Transmembrane di-heme cytochromes"/>
    <property type="match status" value="1"/>
</dbReference>
<dbReference type="InterPro" id="IPR030689">
    <property type="entry name" value="Cytochrome_b"/>
</dbReference>
<feature type="transmembrane region" description="Helical" evidence="20">
    <location>
        <begin position="31"/>
        <end position="52"/>
    </location>
</feature>
<comment type="similarity">
    <text evidence="17 20">Belongs to the cytochrome b family.</text>
</comment>
<feature type="binding site" description="axial binding residue" evidence="19">
    <location>
        <position position="98"/>
    </location>
    <ligand>
        <name>heme b</name>
        <dbReference type="ChEBI" id="CHEBI:60344"/>
        <label>b566</label>
    </ligand>
    <ligandPart>
        <name>Fe</name>
        <dbReference type="ChEBI" id="CHEBI:18248"/>
    </ligandPart>
</feature>
<evidence type="ECO:0000256" key="17">
    <source>
        <dbReference type="ARBA" id="ARBA00061233"/>
    </source>
</evidence>
<keyword evidence="10" id="KW-0999">Mitochondrion inner membrane</keyword>
<dbReference type="GO" id="GO:0006122">
    <property type="term" value="P:mitochondrial electron transport, ubiquinol to cytochrome c"/>
    <property type="evidence" value="ECO:0007669"/>
    <property type="project" value="TreeGrafter"/>
</dbReference>
<dbReference type="GO" id="GO:0005743">
    <property type="term" value="C:mitochondrial inner membrane"/>
    <property type="evidence" value="ECO:0007669"/>
    <property type="project" value="UniProtKB-SubCell"/>
</dbReference>
<dbReference type="InterPro" id="IPR016174">
    <property type="entry name" value="Di-haem_cyt_TM"/>
</dbReference>
<dbReference type="PIRSF" id="PIRSF038885">
    <property type="entry name" value="COB"/>
    <property type="match status" value="1"/>
</dbReference>
<dbReference type="SUPFAM" id="SSF81648">
    <property type="entry name" value="a domain/subunit of cytochrome bc1 complex (Ubiquinol-cytochrome c reductase)"/>
    <property type="match status" value="1"/>
</dbReference>
<dbReference type="InterPro" id="IPR005797">
    <property type="entry name" value="Cyt_b/b6_N"/>
</dbReference>
<accession>C7S5L0</accession>
<keyword evidence="6 19" id="KW-0349">Heme</keyword>
<proteinExistence type="inferred from homology"/>
<keyword evidence="14" id="KW-0830">Ubiquinone</keyword>
<feature type="binding site" description="axial binding residue" evidence="19">
    <location>
        <position position="84"/>
    </location>
    <ligand>
        <name>heme b</name>
        <dbReference type="ChEBI" id="CHEBI:60344"/>
        <label>b562</label>
    </ligand>
    <ligandPart>
        <name>Fe</name>
        <dbReference type="ChEBI" id="CHEBI:18248"/>
    </ligandPart>
</feature>
<feature type="transmembrane region" description="Helical" evidence="20">
    <location>
        <begin position="347"/>
        <end position="370"/>
    </location>
</feature>
<keyword evidence="9 19" id="KW-0479">Metal-binding</keyword>
<feature type="binding site" evidence="18">
    <location>
        <position position="202"/>
    </location>
    <ligand>
        <name>a ubiquinone</name>
        <dbReference type="ChEBI" id="CHEBI:16389"/>
    </ligand>
</feature>
<keyword evidence="13 19" id="KW-0408">Iron</keyword>
<feature type="binding site" description="axial binding residue" evidence="19">
    <location>
        <position position="183"/>
    </location>
    <ligand>
        <name>heme b</name>
        <dbReference type="ChEBI" id="CHEBI:60344"/>
        <label>b562</label>
    </ligand>
    <ligandPart>
        <name>Fe</name>
        <dbReference type="ChEBI" id="CHEBI:18248"/>
    </ligandPart>
</feature>
<dbReference type="InterPro" id="IPR027387">
    <property type="entry name" value="Cytb/b6-like_sf"/>
</dbReference>
<evidence type="ECO:0000259" key="22">
    <source>
        <dbReference type="PROSITE" id="PS51003"/>
    </source>
</evidence>
<dbReference type="CDD" id="cd00284">
    <property type="entry name" value="Cytochrome_b_N"/>
    <property type="match status" value="1"/>
</dbReference>
<evidence type="ECO:0000256" key="18">
    <source>
        <dbReference type="PIRSR" id="PIRSR038885-1"/>
    </source>
</evidence>
<geneLocation type="mitochondrion" evidence="23"/>
<dbReference type="AlphaFoldDB" id="C7S5L0"/>
<evidence type="ECO:0000256" key="20">
    <source>
        <dbReference type="RuleBase" id="RU362117"/>
    </source>
</evidence>
<evidence type="ECO:0000256" key="4">
    <source>
        <dbReference type="ARBA" id="ARBA00013531"/>
    </source>
</evidence>
<feature type="transmembrane region" description="Helical" evidence="20">
    <location>
        <begin position="146"/>
        <end position="167"/>
    </location>
</feature>
<evidence type="ECO:0000256" key="2">
    <source>
        <dbReference type="ARBA" id="ARBA00004448"/>
    </source>
</evidence>
<evidence type="ECO:0000256" key="13">
    <source>
        <dbReference type="ARBA" id="ARBA00023004"/>
    </source>
</evidence>
<comment type="function">
    <text evidence="1 20">Component of the ubiquinol-cytochrome c reductase complex (complex III or cytochrome b-c1 complex) that is part of the mitochondrial respiratory chain. The b-c1 complex mediates electron transfer from ubiquinol to cytochrome c. Contributes to the generation of a proton gradient across the mitochondrial membrane that is then used for ATP synthesis.</text>
</comment>
<keyword evidence="15 20" id="KW-0496">Mitochondrion</keyword>
<feature type="transmembrane region" description="Helical" evidence="20">
    <location>
        <begin position="88"/>
        <end position="106"/>
    </location>
</feature>
<dbReference type="GO" id="GO:0045275">
    <property type="term" value="C:respiratory chain complex III"/>
    <property type="evidence" value="ECO:0007669"/>
    <property type="project" value="InterPro"/>
</dbReference>
<feature type="transmembrane region" description="Helical" evidence="20">
    <location>
        <begin position="320"/>
        <end position="341"/>
    </location>
</feature>
<dbReference type="PROSITE" id="PS51002">
    <property type="entry name" value="CYTB_NTER"/>
    <property type="match status" value="1"/>
</dbReference>
<organism evidence="23">
    <name type="scientific">Lepidophyma flavimaculatum</name>
    <name type="common">yellow-spotted night lizard</name>
    <dbReference type="NCBI Taxonomy" id="264485"/>
    <lineage>
        <taxon>Eukaryota</taxon>
        <taxon>Metazoa</taxon>
        <taxon>Chordata</taxon>
        <taxon>Craniata</taxon>
        <taxon>Vertebrata</taxon>
        <taxon>Euteleostomi</taxon>
        <taxon>Lepidosauria</taxon>
        <taxon>Squamata</taxon>
        <taxon>Bifurcata</taxon>
        <taxon>Unidentata</taxon>
        <taxon>Scinciformata</taxon>
        <taxon>Xantusiidae</taxon>
        <taxon>Xantusiinae</taxon>
        <taxon>Lepidophyma</taxon>
    </lineage>
</organism>
<keyword evidence="16 20" id="KW-0472">Membrane</keyword>
<evidence type="ECO:0000256" key="9">
    <source>
        <dbReference type="ARBA" id="ARBA00022723"/>
    </source>
</evidence>
<evidence type="ECO:0000256" key="7">
    <source>
        <dbReference type="ARBA" id="ARBA00022660"/>
    </source>
</evidence>
<evidence type="ECO:0000256" key="11">
    <source>
        <dbReference type="ARBA" id="ARBA00022982"/>
    </source>
</evidence>
<comment type="cofactor">
    <cofactor evidence="20">
        <name>heme b</name>
        <dbReference type="ChEBI" id="CHEBI:60344"/>
    </cofactor>
    <text evidence="20">Binds 2 heme groups non-covalently.</text>
</comment>
<feature type="domain" description="Cytochrome b/b6 C-terminal region profile" evidence="22">
    <location>
        <begin position="211"/>
        <end position="380"/>
    </location>
</feature>
<evidence type="ECO:0000256" key="19">
    <source>
        <dbReference type="PIRSR" id="PIRSR038885-2"/>
    </source>
</evidence>
<protein>
    <recommendedName>
        <fullName evidence="4 20">Cytochrome b</fullName>
    </recommendedName>
</protein>
<dbReference type="FunFam" id="1.20.810.10:FF:000002">
    <property type="entry name" value="Cytochrome b"/>
    <property type="match status" value="1"/>
</dbReference>
<keyword evidence="7 20" id="KW-0679">Respiratory chain</keyword>
<evidence type="ECO:0000313" key="23">
    <source>
        <dbReference type="EMBL" id="ABY80824.1"/>
    </source>
</evidence>
<dbReference type="InterPro" id="IPR048259">
    <property type="entry name" value="Cytochrome_b_N_euk/bac"/>
</dbReference>
<dbReference type="EMBL" id="EU116541">
    <property type="protein sequence ID" value="ABY80824.1"/>
    <property type="molecule type" value="Genomic_DNA"/>
</dbReference>
<gene>
    <name evidence="23" type="primary">cytb</name>
</gene>
<evidence type="ECO:0000256" key="15">
    <source>
        <dbReference type="ARBA" id="ARBA00023128"/>
    </source>
</evidence>
<name>C7S5L0_9SAUR</name>
<dbReference type="GO" id="GO:0008121">
    <property type="term" value="F:quinol-cytochrome-c reductase activity"/>
    <property type="evidence" value="ECO:0007669"/>
    <property type="project" value="InterPro"/>
</dbReference>
<dbReference type="PANTHER" id="PTHR19271:SF16">
    <property type="entry name" value="CYTOCHROME B"/>
    <property type="match status" value="1"/>
</dbReference>
<dbReference type="Pfam" id="PF00033">
    <property type="entry name" value="Cytochrome_B"/>
    <property type="match status" value="1"/>
</dbReference>
<dbReference type="PANTHER" id="PTHR19271">
    <property type="entry name" value="CYTOCHROME B"/>
    <property type="match status" value="1"/>
</dbReference>
<evidence type="ECO:0000256" key="3">
    <source>
        <dbReference type="ARBA" id="ARBA00011660"/>
    </source>
</evidence>
<evidence type="ECO:0000256" key="8">
    <source>
        <dbReference type="ARBA" id="ARBA00022692"/>
    </source>
</evidence>
<keyword evidence="12 20" id="KW-1133">Transmembrane helix</keyword>
<dbReference type="InterPro" id="IPR036150">
    <property type="entry name" value="Cyt_b/b6_C_sf"/>
</dbReference>
<evidence type="ECO:0000256" key="5">
    <source>
        <dbReference type="ARBA" id="ARBA00022448"/>
    </source>
</evidence>
<feature type="transmembrane region" description="Helical" evidence="20">
    <location>
        <begin position="112"/>
        <end position="134"/>
    </location>
</feature>
<evidence type="ECO:0000256" key="10">
    <source>
        <dbReference type="ARBA" id="ARBA00022792"/>
    </source>
</evidence>
<feature type="transmembrane region" description="Helical" evidence="20">
    <location>
        <begin position="289"/>
        <end position="308"/>
    </location>
</feature>
<dbReference type="CDD" id="cd00290">
    <property type="entry name" value="cytochrome_b_C"/>
    <property type="match status" value="1"/>
</dbReference>
<keyword evidence="8 20" id="KW-0812">Transmembrane</keyword>
<comment type="subunit">
    <text evidence="3">The cytochrome bc1 complex contains 3 respiratory subunits (MT-CYB, CYC1 and UQCRFS1), 2 core proteins (UQCRC1 and UQCRC2) and probably 6 low-molecular weight proteins.</text>
</comment>
<evidence type="ECO:0000256" key="1">
    <source>
        <dbReference type="ARBA" id="ARBA00002566"/>
    </source>
</evidence>
<dbReference type="Gene3D" id="1.20.810.10">
    <property type="entry name" value="Cytochrome Bc1 Complex, Chain C"/>
    <property type="match status" value="1"/>
</dbReference>
<comment type="cofactor">
    <cofactor evidence="19">
        <name>heme</name>
        <dbReference type="ChEBI" id="CHEBI:30413"/>
    </cofactor>
    <text evidence="19">Binds 2 heme groups non-covalently.</text>
</comment>
<evidence type="ECO:0000256" key="12">
    <source>
        <dbReference type="ARBA" id="ARBA00022989"/>
    </source>
</evidence>
<evidence type="ECO:0000256" key="14">
    <source>
        <dbReference type="ARBA" id="ARBA00023075"/>
    </source>
</evidence>
<keyword evidence="11 20" id="KW-0249">Electron transport</keyword>
<dbReference type="GO" id="GO:0046872">
    <property type="term" value="F:metal ion binding"/>
    <property type="evidence" value="ECO:0007669"/>
    <property type="project" value="UniProtKB-UniRule"/>
</dbReference>
<feature type="binding site" description="axial binding residue" evidence="19">
    <location>
        <position position="197"/>
    </location>
    <ligand>
        <name>heme b</name>
        <dbReference type="ChEBI" id="CHEBI:60344"/>
        <label>b566</label>
    </ligand>
    <ligandPart>
        <name>Fe</name>
        <dbReference type="ChEBI" id="CHEBI:18248"/>
    </ligandPart>
</feature>
<sequence>MATNLRKTHPVLKIINNSFIDLPTPSNISAWWNFGSLLGLCLIIQILTGLFLSMHYTADTTTAFSSIAHICRDVQYGWLIRNIHANGASIFFISIYLHIARGLYFGSYMYHITWNTGVILLLLVMATAFVGYVLPWGQMSFWGATVITNLLSAIPYIGTTLVQWIWGGFSVDNATLTRFFTFHFILPFIVIAMAALHLLFLHETGSNNPTGLNSNSDKIPFHPFFSYKDLLGALMISLLLLLLALFFPYLLSDPENFTPANPLVTPPHIKPEWYFLFAYAILRSIPNKLGGVLALLFSILILMLLPLLHTSKQRTTMFRPLSQTLLWTALANIMILTWIGGQPVETPFILIGQLSSALYFLLLLLLYPLLAKLENKLLKW</sequence>
<keyword evidence="5 20" id="KW-0813">Transport</keyword>
<dbReference type="GO" id="GO:0016491">
    <property type="term" value="F:oxidoreductase activity"/>
    <property type="evidence" value="ECO:0007669"/>
    <property type="project" value="UniProtKB-UniRule"/>
</dbReference>
<feature type="transmembrane region" description="Helical" evidence="20">
    <location>
        <begin position="230"/>
        <end position="251"/>
    </location>
</feature>
<evidence type="ECO:0000256" key="16">
    <source>
        <dbReference type="ARBA" id="ARBA00023136"/>
    </source>
</evidence>
<dbReference type="InterPro" id="IPR005798">
    <property type="entry name" value="Cyt_b/b6_C"/>
</dbReference>